<reference evidence="2" key="1">
    <citation type="submission" date="2023-08" db="EMBL/GenBank/DDBJ databases">
        <title>Chromosome-level Genome Assembly of mud carp (Cirrhinus molitorella).</title>
        <authorList>
            <person name="Liu H."/>
        </authorList>
    </citation>
    <scope>NUCLEOTIDE SEQUENCE</scope>
    <source>
        <strain evidence="2">Prfri</strain>
        <tissue evidence="2">Muscle</tissue>
    </source>
</reference>
<feature type="region of interest" description="Disordered" evidence="1">
    <location>
        <begin position="1"/>
        <end position="26"/>
    </location>
</feature>
<keyword evidence="3" id="KW-1185">Reference proteome</keyword>
<comment type="caution">
    <text evidence="2">The sequence shown here is derived from an EMBL/GenBank/DDBJ whole genome shotgun (WGS) entry which is preliminary data.</text>
</comment>
<evidence type="ECO:0000313" key="2">
    <source>
        <dbReference type="EMBL" id="KAK2874560.1"/>
    </source>
</evidence>
<accession>A0AA88P410</accession>
<evidence type="ECO:0000256" key="1">
    <source>
        <dbReference type="SAM" id="MobiDB-lite"/>
    </source>
</evidence>
<organism evidence="2 3">
    <name type="scientific">Cirrhinus molitorella</name>
    <name type="common">mud carp</name>
    <dbReference type="NCBI Taxonomy" id="172907"/>
    <lineage>
        <taxon>Eukaryota</taxon>
        <taxon>Metazoa</taxon>
        <taxon>Chordata</taxon>
        <taxon>Craniata</taxon>
        <taxon>Vertebrata</taxon>
        <taxon>Euteleostomi</taxon>
        <taxon>Actinopterygii</taxon>
        <taxon>Neopterygii</taxon>
        <taxon>Teleostei</taxon>
        <taxon>Ostariophysi</taxon>
        <taxon>Cypriniformes</taxon>
        <taxon>Cyprinidae</taxon>
        <taxon>Labeoninae</taxon>
        <taxon>Labeonini</taxon>
        <taxon>Cirrhinus</taxon>
    </lineage>
</organism>
<feature type="region of interest" description="Disordered" evidence="1">
    <location>
        <begin position="44"/>
        <end position="98"/>
    </location>
</feature>
<protein>
    <submittedName>
        <fullName evidence="2">Uncharacterized protein</fullName>
    </submittedName>
</protein>
<dbReference type="EMBL" id="JAUYZG010000021">
    <property type="protein sequence ID" value="KAK2874560.1"/>
    <property type="molecule type" value="Genomic_DNA"/>
</dbReference>
<proteinExistence type="predicted"/>
<name>A0AA88P410_9TELE</name>
<evidence type="ECO:0000313" key="3">
    <source>
        <dbReference type="Proteomes" id="UP001187343"/>
    </source>
</evidence>
<sequence length="195" mass="21216">MRACEEQAADRGSQPSATSVLTPAQPPRASLSLHIEVSPVLFSQPDQRPSVDVSDLVSSGRSEDEALDDSMSLAASDTEKLSGFSHDPAPLPSMEPSAAGSGLDAKLFRFLSKAVEELGLEWSLPEEPSRSGLDEWFLQAPCQRSVLVIMQHHCVQLEEVQPTPVFAYNLPQDCINIQRHVVNVTLKVGFSAHRV</sequence>
<dbReference type="Proteomes" id="UP001187343">
    <property type="component" value="Unassembled WGS sequence"/>
</dbReference>
<gene>
    <name evidence="2" type="ORF">Q8A67_021713</name>
</gene>
<feature type="compositionally biased region" description="Polar residues" evidence="1">
    <location>
        <begin position="13"/>
        <end position="22"/>
    </location>
</feature>
<dbReference type="AlphaFoldDB" id="A0AA88P410"/>